<name>A0A840XM14_9PROT</name>
<keyword evidence="1" id="KW-0472">Membrane</keyword>
<accession>A0A840XM14</accession>
<organism evidence="2 3">
    <name type="scientific">Neoroseomonas alkaliterrae</name>
    <dbReference type="NCBI Taxonomy" id="1452450"/>
    <lineage>
        <taxon>Bacteria</taxon>
        <taxon>Pseudomonadati</taxon>
        <taxon>Pseudomonadota</taxon>
        <taxon>Alphaproteobacteria</taxon>
        <taxon>Acetobacterales</taxon>
        <taxon>Acetobacteraceae</taxon>
        <taxon>Neoroseomonas</taxon>
    </lineage>
</organism>
<proteinExistence type="predicted"/>
<feature type="transmembrane region" description="Helical" evidence="1">
    <location>
        <begin position="43"/>
        <end position="62"/>
    </location>
</feature>
<dbReference type="Proteomes" id="UP000562254">
    <property type="component" value="Unassembled WGS sequence"/>
</dbReference>
<reference evidence="2 3" key="1">
    <citation type="submission" date="2020-08" db="EMBL/GenBank/DDBJ databases">
        <title>Genomic Encyclopedia of Type Strains, Phase IV (KMG-IV): sequencing the most valuable type-strain genomes for metagenomic binning, comparative biology and taxonomic classification.</title>
        <authorList>
            <person name="Goeker M."/>
        </authorList>
    </citation>
    <scope>NUCLEOTIDE SEQUENCE [LARGE SCALE GENOMIC DNA]</scope>
    <source>
        <strain evidence="2 3">DSM 25895</strain>
    </source>
</reference>
<keyword evidence="1" id="KW-0812">Transmembrane</keyword>
<dbReference type="AlphaFoldDB" id="A0A840XM14"/>
<dbReference type="RefSeq" id="WP_184482050.1">
    <property type="nucleotide sequence ID" value="NZ_JAAEDJ010000005.1"/>
</dbReference>
<keyword evidence="1" id="KW-1133">Transmembrane helix</keyword>
<gene>
    <name evidence="2" type="ORF">FHS88_001072</name>
</gene>
<comment type="caution">
    <text evidence="2">The sequence shown here is derived from an EMBL/GenBank/DDBJ whole genome shotgun (WGS) entry which is preliminary data.</text>
</comment>
<evidence type="ECO:0000256" key="1">
    <source>
        <dbReference type="SAM" id="Phobius"/>
    </source>
</evidence>
<sequence length="99" mass="10147">MFYGLDALAHGATAALIAFAPAAFLFWRLTARLAAGPRALRPFVACCAAFGAMIAVAGLWAVNFERPGYADEAVAGALAAGGAALVIAFLILLLLPRKA</sequence>
<feature type="transmembrane region" description="Helical" evidence="1">
    <location>
        <begin position="12"/>
        <end position="31"/>
    </location>
</feature>
<protein>
    <submittedName>
        <fullName evidence="2">Uncharacterized protein</fullName>
    </submittedName>
</protein>
<keyword evidence="3" id="KW-1185">Reference proteome</keyword>
<evidence type="ECO:0000313" key="3">
    <source>
        <dbReference type="Proteomes" id="UP000562254"/>
    </source>
</evidence>
<evidence type="ECO:0000313" key="2">
    <source>
        <dbReference type="EMBL" id="MBB5688956.1"/>
    </source>
</evidence>
<feature type="transmembrane region" description="Helical" evidence="1">
    <location>
        <begin position="74"/>
        <end position="95"/>
    </location>
</feature>
<dbReference type="EMBL" id="JACIJE010000002">
    <property type="protein sequence ID" value="MBB5688956.1"/>
    <property type="molecule type" value="Genomic_DNA"/>
</dbReference>